<dbReference type="Pfam" id="PF08560">
    <property type="entry name" value="DUF1757"/>
    <property type="match status" value="1"/>
</dbReference>
<name>A0A8S1H944_9PELO</name>
<gene>
    <name evidence="2" type="ORF">CAUJ_LOCUS7903</name>
</gene>
<feature type="transmembrane region" description="Helical" evidence="1">
    <location>
        <begin position="121"/>
        <end position="141"/>
    </location>
</feature>
<keyword evidence="1" id="KW-0472">Membrane</keyword>
<evidence type="ECO:0000313" key="3">
    <source>
        <dbReference type="Proteomes" id="UP000835052"/>
    </source>
</evidence>
<dbReference type="InterPro" id="IPR013869">
    <property type="entry name" value="DUF1757"/>
</dbReference>
<reference evidence="2" key="1">
    <citation type="submission" date="2020-10" db="EMBL/GenBank/DDBJ databases">
        <authorList>
            <person name="Kikuchi T."/>
        </authorList>
    </citation>
    <scope>NUCLEOTIDE SEQUENCE</scope>
    <source>
        <strain evidence="2">NKZ352</strain>
    </source>
</reference>
<organism evidence="2 3">
    <name type="scientific">Caenorhabditis auriculariae</name>
    <dbReference type="NCBI Taxonomy" id="2777116"/>
    <lineage>
        <taxon>Eukaryota</taxon>
        <taxon>Metazoa</taxon>
        <taxon>Ecdysozoa</taxon>
        <taxon>Nematoda</taxon>
        <taxon>Chromadorea</taxon>
        <taxon>Rhabditida</taxon>
        <taxon>Rhabditina</taxon>
        <taxon>Rhabditomorpha</taxon>
        <taxon>Rhabditoidea</taxon>
        <taxon>Rhabditidae</taxon>
        <taxon>Peloderinae</taxon>
        <taxon>Caenorhabditis</taxon>
    </lineage>
</organism>
<dbReference type="EMBL" id="CAJGYM010000024">
    <property type="protein sequence ID" value="CAD6191984.1"/>
    <property type="molecule type" value="Genomic_DNA"/>
</dbReference>
<dbReference type="OrthoDB" id="421638at2759"/>
<keyword evidence="3" id="KW-1185">Reference proteome</keyword>
<keyword evidence="1" id="KW-1133">Transmembrane helix</keyword>
<dbReference type="PANTHER" id="PTHR38636">
    <property type="entry name" value="PROTEIN CBG20488"/>
    <property type="match status" value="1"/>
</dbReference>
<sequence>MSTTWLKNFVGIKQTDFELLAVKNPGAEFCIHVTLRSMQTGAILGSILGPLSTFVFRDQRGKSKNLLDSFVSGGQQGALLGAAIGPVLTYLSLRDMNSIQLYDKCYRLRFDKQKLWQDRSCLVSAAVGYLSSGSLGLVIGLDLSLLMSNIMGQAW</sequence>
<evidence type="ECO:0000256" key="1">
    <source>
        <dbReference type="SAM" id="Phobius"/>
    </source>
</evidence>
<evidence type="ECO:0000313" key="2">
    <source>
        <dbReference type="EMBL" id="CAD6191984.1"/>
    </source>
</evidence>
<accession>A0A8S1H944</accession>
<proteinExistence type="predicted"/>
<dbReference type="Proteomes" id="UP000835052">
    <property type="component" value="Unassembled WGS sequence"/>
</dbReference>
<dbReference type="PANTHER" id="PTHR38636:SF1">
    <property type="entry name" value="CHLORIDE CHANNEL PROTEIN CLC-D"/>
    <property type="match status" value="1"/>
</dbReference>
<keyword evidence="1" id="KW-0812">Transmembrane</keyword>
<protein>
    <submittedName>
        <fullName evidence="2">Uncharacterized protein</fullName>
    </submittedName>
</protein>
<comment type="caution">
    <text evidence="2">The sequence shown here is derived from an EMBL/GenBank/DDBJ whole genome shotgun (WGS) entry which is preliminary data.</text>
</comment>
<dbReference type="AlphaFoldDB" id="A0A8S1H944"/>